<dbReference type="EMBL" id="JBHFEH010000002">
    <property type="protein sequence ID" value="KAL2058639.1"/>
    <property type="molecule type" value="Genomic_DNA"/>
</dbReference>
<proteinExistence type="predicted"/>
<comment type="caution">
    <text evidence="2">The sequence shown here is derived from an EMBL/GenBank/DDBJ whole genome shotgun (WGS) entry which is preliminary data.</text>
</comment>
<evidence type="ECO:0000256" key="1">
    <source>
        <dbReference type="SAM" id="MobiDB-lite"/>
    </source>
</evidence>
<dbReference type="Proteomes" id="UP001590951">
    <property type="component" value="Unassembled WGS sequence"/>
</dbReference>
<organism evidence="2 3">
    <name type="scientific">Lepraria finkii</name>
    <dbReference type="NCBI Taxonomy" id="1340010"/>
    <lineage>
        <taxon>Eukaryota</taxon>
        <taxon>Fungi</taxon>
        <taxon>Dikarya</taxon>
        <taxon>Ascomycota</taxon>
        <taxon>Pezizomycotina</taxon>
        <taxon>Lecanoromycetes</taxon>
        <taxon>OSLEUM clade</taxon>
        <taxon>Lecanoromycetidae</taxon>
        <taxon>Lecanorales</taxon>
        <taxon>Lecanorineae</taxon>
        <taxon>Stereocaulaceae</taxon>
        <taxon>Lepraria</taxon>
    </lineage>
</organism>
<reference evidence="2 3" key="1">
    <citation type="submission" date="2024-09" db="EMBL/GenBank/DDBJ databases">
        <title>Rethinking Asexuality: The Enigmatic Case of Functional Sexual Genes in Lepraria (Stereocaulaceae).</title>
        <authorList>
            <person name="Doellman M."/>
            <person name="Sun Y."/>
            <person name="Barcenas-Pena A."/>
            <person name="Lumbsch H.T."/>
            <person name="Grewe F."/>
        </authorList>
    </citation>
    <scope>NUCLEOTIDE SEQUENCE [LARGE SCALE GENOMIC DNA]</scope>
    <source>
        <strain evidence="2 3">Grewe 0041</strain>
    </source>
</reference>
<feature type="region of interest" description="Disordered" evidence="1">
    <location>
        <begin position="24"/>
        <end position="53"/>
    </location>
</feature>
<feature type="compositionally biased region" description="Polar residues" evidence="1">
    <location>
        <begin position="297"/>
        <end position="319"/>
    </location>
</feature>
<feature type="compositionally biased region" description="Acidic residues" evidence="1">
    <location>
        <begin position="91"/>
        <end position="105"/>
    </location>
</feature>
<keyword evidence="3" id="KW-1185">Reference proteome</keyword>
<dbReference type="InterPro" id="IPR053221">
    <property type="entry name" value="Burnettramic_acid_biosynth"/>
</dbReference>
<feature type="region of interest" description="Disordered" evidence="1">
    <location>
        <begin position="68"/>
        <end position="129"/>
    </location>
</feature>
<accession>A0ABR4BPH6</accession>
<dbReference type="PANTHER" id="PTHR38887:SF1">
    <property type="entry name" value="RAS MODIFICATION PROTEIN ERF4"/>
    <property type="match status" value="1"/>
</dbReference>
<name>A0ABR4BPH6_9LECA</name>
<feature type="region of interest" description="Disordered" evidence="1">
    <location>
        <begin position="297"/>
        <end position="321"/>
    </location>
</feature>
<protein>
    <submittedName>
        <fullName evidence="2">Uncharacterized protein</fullName>
    </submittedName>
</protein>
<evidence type="ECO:0000313" key="2">
    <source>
        <dbReference type="EMBL" id="KAL2058639.1"/>
    </source>
</evidence>
<gene>
    <name evidence="2" type="ORF">ABVK25_001367</name>
</gene>
<evidence type="ECO:0000313" key="3">
    <source>
        <dbReference type="Proteomes" id="UP001590951"/>
    </source>
</evidence>
<dbReference type="PANTHER" id="PTHR38887">
    <property type="entry name" value="CHROMOSOME 21, WHOLE GENOME SHOTGUN SEQUENCE"/>
    <property type="match status" value="1"/>
</dbReference>
<sequence>MATIIIKLVGSGIGLAAEARAAKKASKNSAKTTTSRETTHDALANAPTDGDLVQLPENQANELIDKGQAVPVDQNEYAEDTKEPPPRYTSEEENDEADWALDDAAEERVGGSTPSADDERTLGKVPTGEKERQHYVDKIVNEFINQHPLPAYAQGAGQLPCPVILPQRRPKDKNRGFVRAYAPVLAESGIDQATFLQFIKTIDKASEASPMISYIQLGAMIAGFVPSPAAMIASTVVGVVAQIAKNIQSNKRNNSFMDQMNEKYFMPRGLVCLIMKYSPGERASQETMDMSQTITKSLTPSESGMKRQVNSMKSSSGNTHGELEMPSAAPLIFPDLDAMAAAERSHSKKKSGLKKTGVFLGDYFDRRAQASYIGENPDTKLAAANPVQPKFASAYGDPTSATYSGSIVSFLTGGKIDAANREGRIKGGFGKGPLGLIGEGLAVVDHIRGKRPGDPNRTQGEEMGRGMGGLGGGLGRGRGSRLGGGFGGGLGMGQGVPGTRQQQNQSLPGLVKRVLKKDVLYLMIANMPTEEEMQAARAAMAAR</sequence>
<feature type="compositionally biased region" description="Basic and acidic residues" evidence="1">
    <location>
        <begin position="117"/>
        <end position="129"/>
    </location>
</feature>